<feature type="region of interest" description="Disordered" evidence="1">
    <location>
        <begin position="38"/>
        <end position="63"/>
    </location>
</feature>
<sequence>MPSRLSCPKKAVRLQCLLPRSLDQVSTLDSDPAYCSIRKNQPTTRSNRVRATHKALGVRGHLY</sequence>
<reference evidence="3" key="2">
    <citation type="submission" date="2015-01" db="EMBL/GenBank/DDBJ databases">
        <title>Evolutionary Origins and Diversification of the Mycorrhizal Mutualists.</title>
        <authorList>
            <consortium name="DOE Joint Genome Institute"/>
            <consortium name="Mycorrhizal Genomics Consortium"/>
            <person name="Kohler A."/>
            <person name="Kuo A."/>
            <person name="Nagy L.G."/>
            <person name="Floudas D."/>
            <person name="Copeland A."/>
            <person name="Barry K.W."/>
            <person name="Cichocki N."/>
            <person name="Veneault-Fourrey C."/>
            <person name="LaButti K."/>
            <person name="Lindquist E.A."/>
            <person name="Lipzen A."/>
            <person name="Lundell T."/>
            <person name="Morin E."/>
            <person name="Murat C."/>
            <person name="Riley R."/>
            <person name="Ohm R."/>
            <person name="Sun H."/>
            <person name="Tunlid A."/>
            <person name="Henrissat B."/>
            <person name="Grigoriev I.V."/>
            <person name="Hibbett D.S."/>
            <person name="Martin F."/>
        </authorList>
    </citation>
    <scope>NUCLEOTIDE SEQUENCE [LARGE SCALE GENOMIC DNA]</scope>
    <source>
        <strain evidence="3">MUT 4182</strain>
    </source>
</reference>
<gene>
    <name evidence="2" type="ORF">M407DRAFT_241316</name>
</gene>
<dbReference type="Proteomes" id="UP000054248">
    <property type="component" value="Unassembled WGS sequence"/>
</dbReference>
<evidence type="ECO:0000313" key="3">
    <source>
        <dbReference type="Proteomes" id="UP000054248"/>
    </source>
</evidence>
<dbReference type="AlphaFoldDB" id="A0A0C3LF47"/>
<evidence type="ECO:0000256" key="1">
    <source>
        <dbReference type="SAM" id="MobiDB-lite"/>
    </source>
</evidence>
<proteinExistence type="predicted"/>
<organism evidence="2 3">
    <name type="scientific">Tulasnella calospora MUT 4182</name>
    <dbReference type="NCBI Taxonomy" id="1051891"/>
    <lineage>
        <taxon>Eukaryota</taxon>
        <taxon>Fungi</taxon>
        <taxon>Dikarya</taxon>
        <taxon>Basidiomycota</taxon>
        <taxon>Agaricomycotina</taxon>
        <taxon>Agaricomycetes</taxon>
        <taxon>Cantharellales</taxon>
        <taxon>Tulasnellaceae</taxon>
        <taxon>Tulasnella</taxon>
    </lineage>
</organism>
<accession>A0A0C3LF47</accession>
<dbReference type="EMBL" id="KN822953">
    <property type="protein sequence ID" value="KIO32603.1"/>
    <property type="molecule type" value="Genomic_DNA"/>
</dbReference>
<evidence type="ECO:0000313" key="2">
    <source>
        <dbReference type="EMBL" id="KIO32603.1"/>
    </source>
</evidence>
<dbReference type="HOGENOM" id="CLU_2887476_0_0_1"/>
<protein>
    <submittedName>
        <fullName evidence="2">Uncharacterized protein</fullName>
    </submittedName>
</protein>
<name>A0A0C3LF47_9AGAM</name>
<reference evidence="2 3" key="1">
    <citation type="submission" date="2014-04" db="EMBL/GenBank/DDBJ databases">
        <authorList>
            <consortium name="DOE Joint Genome Institute"/>
            <person name="Kuo A."/>
            <person name="Girlanda M."/>
            <person name="Perotto S."/>
            <person name="Kohler A."/>
            <person name="Nagy L.G."/>
            <person name="Floudas D."/>
            <person name="Copeland A."/>
            <person name="Barry K.W."/>
            <person name="Cichocki N."/>
            <person name="Veneault-Fourrey C."/>
            <person name="LaButti K."/>
            <person name="Lindquist E.A."/>
            <person name="Lipzen A."/>
            <person name="Lundell T."/>
            <person name="Morin E."/>
            <person name="Murat C."/>
            <person name="Sun H."/>
            <person name="Tunlid A."/>
            <person name="Henrissat B."/>
            <person name="Grigoriev I.V."/>
            <person name="Hibbett D.S."/>
            <person name="Martin F."/>
            <person name="Nordberg H.P."/>
            <person name="Cantor M.N."/>
            <person name="Hua S.X."/>
        </authorList>
    </citation>
    <scope>NUCLEOTIDE SEQUENCE [LARGE SCALE GENOMIC DNA]</scope>
    <source>
        <strain evidence="2 3">MUT 4182</strain>
    </source>
</reference>
<keyword evidence="3" id="KW-1185">Reference proteome</keyword>